<accession>A0AAD5IZB6</accession>
<evidence type="ECO:0000259" key="1">
    <source>
        <dbReference type="Pfam" id="PF12315"/>
    </source>
</evidence>
<name>A0AAD5IZB6_ACENE</name>
<reference evidence="2" key="2">
    <citation type="submission" date="2023-02" db="EMBL/GenBank/DDBJ databases">
        <authorList>
            <person name="Swenson N.G."/>
            <person name="Wegrzyn J.L."/>
            <person name="Mcevoy S.L."/>
        </authorList>
    </citation>
    <scope>NUCLEOTIDE SEQUENCE</scope>
    <source>
        <strain evidence="2">91603</strain>
        <tissue evidence="2">Leaf</tissue>
    </source>
</reference>
<evidence type="ECO:0000313" key="3">
    <source>
        <dbReference type="Proteomes" id="UP001064489"/>
    </source>
</evidence>
<dbReference type="AlphaFoldDB" id="A0AAD5IZB6"/>
<keyword evidence="3" id="KW-1185">Reference proteome</keyword>
<gene>
    <name evidence="2" type="ORF">LWI28_015581</name>
</gene>
<comment type="caution">
    <text evidence="2">The sequence shown here is derived from an EMBL/GenBank/DDBJ whole genome shotgun (WGS) entry which is preliminary data.</text>
</comment>
<dbReference type="PANTHER" id="PTHR24209:SF25">
    <property type="entry name" value="PROTEIN DA1-RELATED 1"/>
    <property type="match status" value="1"/>
</dbReference>
<dbReference type="Pfam" id="PF12315">
    <property type="entry name" value="DA1-like"/>
    <property type="match status" value="1"/>
</dbReference>
<dbReference type="EMBL" id="JAJSOW010000101">
    <property type="protein sequence ID" value="KAI9181500.1"/>
    <property type="molecule type" value="Genomic_DNA"/>
</dbReference>
<protein>
    <recommendedName>
        <fullName evidence="1">Protein DA1-like domain-containing protein</fullName>
    </recommendedName>
</protein>
<dbReference type="PANTHER" id="PTHR24209">
    <property type="entry name" value="PROTEIN DA1-RELATED 2"/>
    <property type="match status" value="1"/>
</dbReference>
<dbReference type="InterPro" id="IPR045218">
    <property type="entry name" value="DA1-like"/>
</dbReference>
<dbReference type="GO" id="GO:0043130">
    <property type="term" value="F:ubiquitin binding"/>
    <property type="evidence" value="ECO:0007669"/>
    <property type="project" value="TreeGrafter"/>
</dbReference>
<reference evidence="2" key="1">
    <citation type="journal article" date="2022" name="Plant J.">
        <title>Strategies of tolerance reflected in two North American maple genomes.</title>
        <authorList>
            <person name="McEvoy S.L."/>
            <person name="Sezen U.U."/>
            <person name="Trouern-Trend A."/>
            <person name="McMahon S.M."/>
            <person name="Schaberg P.G."/>
            <person name="Yang J."/>
            <person name="Wegrzyn J.L."/>
            <person name="Swenson N.G."/>
        </authorList>
    </citation>
    <scope>NUCLEOTIDE SEQUENCE</scope>
    <source>
        <strain evidence="2">91603</strain>
    </source>
</reference>
<organism evidence="2 3">
    <name type="scientific">Acer negundo</name>
    <name type="common">Box elder</name>
    <dbReference type="NCBI Taxonomy" id="4023"/>
    <lineage>
        <taxon>Eukaryota</taxon>
        <taxon>Viridiplantae</taxon>
        <taxon>Streptophyta</taxon>
        <taxon>Embryophyta</taxon>
        <taxon>Tracheophyta</taxon>
        <taxon>Spermatophyta</taxon>
        <taxon>Magnoliopsida</taxon>
        <taxon>eudicotyledons</taxon>
        <taxon>Gunneridae</taxon>
        <taxon>Pentapetalae</taxon>
        <taxon>rosids</taxon>
        <taxon>malvids</taxon>
        <taxon>Sapindales</taxon>
        <taxon>Sapindaceae</taxon>
        <taxon>Hippocastanoideae</taxon>
        <taxon>Acereae</taxon>
        <taxon>Acer</taxon>
    </lineage>
</organism>
<feature type="domain" description="Protein DA1-like" evidence="1">
    <location>
        <begin position="9"/>
        <end position="66"/>
    </location>
</feature>
<dbReference type="Proteomes" id="UP001064489">
    <property type="component" value="Chromosome 4"/>
</dbReference>
<evidence type="ECO:0000313" key="2">
    <source>
        <dbReference type="EMBL" id="KAI9181500.1"/>
    </source>
</evidence>
<dbReference type="InterPro" id="IPR022087">
    <property type="entry name" value="DA1-like_dom"/>
</dbReference>
<sequence length="151" mass="17736">MEAEKIKTKKLRAPWILIRYGLPRQVAGELLAQEMMYIWMQSKEDYKCFNPPITEGICKAVAYECLVDTRNDPIGNALEFVKRLREFRELKFKEQHSRIYGYGYIGARTAIQKFGVKDALKQICKKTDKGRTNATMIMEEDLELDEYDYYA</sequence>
<proteinExistence type="predicted"/>